<dbReference type="InterPro" id="IPR036610">
    <property type="entry name" value="PEBP-like_sf"/>
</dbReference>
<keyword evidence="2" id="KW-1185">Reference proteome</keyword>
<dbReference type="SUPFAM" id="SSF49777">
    <property type="entry name" value="PEBP-like"/>
    <property type="match status" value="1"/>
</dbReference>
<dbReference type="VEuPathDB" id="PlasmoDB:PCYB_144560"/>
<name>K6UMZ9_PLACD</name>
<proteinExistence type="predicted"/>
<accession>K6UMZ9</accession>
<dbReference type="OMA" id="WVISGIK"/>
<dbReference type="InterPro" id="IPR008914">
    <property type="entry name" value="PEBP"/>
</dbReference>
<protein>
    <submittedName>
        <fullName evidence="1">Phosphatidylethanolamine-binding protein</fullName>
    </submittedName>
</protein>
<dbReference type="eggNOG" id="KOG3346">
    <property type="taxonomic scope" value="Eukaryota"/>
</dbReference>
<evidence type="ECO:0000313" key="2">
    <source>
        <dbReference type="Proteomes" id="UP000006319"/>
    </source>
</evidence>
<dbReference type="AlphaFoldDB" id="K6UMZ9"/>
<dbReference type="Gene3D" id="3.90.280.10">
    <property type="entry name" value="PEBP-like"/>
    <property type="match status" value="2"/>
</dbReference>
<sequence length="155" mass="17738">MGVPPTVEELKREKIIPHVFPDENVNLTVDMFISFKSGKEVNHGNILDLAGTGSVPRNIKFSEAPPDDYCYILFMIDPDFPSRRRPDGRDYVHWAVSGIKSKELEENKSNISGVPLYRGEHYITRVKFNNCQSAYNVIQMNDMKIVGFNWCQIEA</sequence>
<dbReference type="GeneID" id="14695410"/>
<dbReference type="Proteomes" id="UP000006319">
    <property type="component" value="Chromosome 14"/>
</dbReference>
<dbReference type="RefSeq" id="XP_004224975.1">
    <property type="nucleotide sequence ID" value="XM_004224927.1"/>
</dbReference>
<gene>
    <name evidence="1" type="ORF">PCYB_144560</name>
</gene>
<dbReference type="PROSITE" id="PS01220">
    <property type="entry name" value="PBP"/>
    <property type="match status" value="1"/>
</dbReference>
<dbReference type="EMBL" id="DF157106">
    <property type="protein sequence ID" value="GAB69028.1"/>
    <property type="molecule type" value="Genomic_DNA"/>
</dbReference>
<dbReference type="OrthoDB" id="2506647at2759"/>
<dbReference type="Pfam" id="PF01161">
    <property type="entry name" value="PBP"/>
    <property type="match status" value="1"/>
</dbReference>
<dbReference type="KEGG" id="pcy:PCYB_144560"/>
<dbReference type="InterPro" id="IPR001858">
    <property type="entry name" value="Phosphatidylethanolamine-bd_CS"/>
</dbReference>
<evidence type="ECO:0000313" key="1">
    <source>
        <dbReference type="EMBL" id="GAB69028.1"/>
    </source>
</evidence>
<reference evidence="1 2" key="1">
    <citation type="journal article" date="2012" name="Nat. Genet.">
        <title>Plasmodium cynomolgi genome sequences provide insight into Plasmodium vivax and the monkey malaria clade.</title>
        <authorList>
            <person name="Tachibana S."/>
            <person name="Sullivan S.A."/>
            <person name="Kawai S."/>
            <person name="Nakamura S."/>
            <person name="Kim H.R."/>
            <person name="Goto N."/>
            <person name="Arisue N."/>
            <person name="Palacpac N.M.Q."/>
            <person name="Honma H."/>
            <person name="Yagi M."/>
            <person name="Tougan T."/>
            <person name="Katakai Y."/>
            <person name="Kaneko O."/>
            <person name="Mita T."/>
            <person name="Kita K."/>
            <person name="Yasutomi Y."/>
            <person name="Sutton P.L."/>
            <person name="Shakhbatyan R."/>
            <person name="Horii T."/>
            <person name="Yasunaga T."/>
            <person name="Barnwell J.W."/>
            <person name="Escalante A.A."/>
            <person name="Carlton J.M."/>
            <person name="Tanabe K."/>
        </authorList>
    </citation>
    <scope>NUCLEOTIDE SEQUENCE [LARGE SCALE GENOMIC DNA]</scope>
    <source>
        <strain evidence="1 2">B</strain>
    </source>
</reference>
<organism evidence="1 2">
    <name type="scientific">Plasmodium cynomolgi (strain B)</name>
    <dbReference type="NCBI Taxonomy" id="1120755"/>
    <lineage>
        <taxon>Eukaryota</taxon>
        <taxon>Sar</taxon>
        <taxon>Alveolata</taxon>
        <taxon>Apicomplexa</taxon>
        <taxon>Aconoidasida</taxon>
        <taxon>Haemosporida</taxon>
        <taxon>Plasmodiidae</taxon>
        <taxon>Plasmodium</taxon>
        <taxon>Plasmodium (Plasmodium)</taxon>
    </lineage>
</organism>
<dbReference type="PhylomeDB" id="K6UMZ9"/>